<feature type="compositionally biased region" description="Basic and acidic residues" evidence="1">
    <location>
        <begin position="50"/>
        <end position="68"/>
    </location>
</feature>
<dbReference type="EMBL" id="BGZK01000308">
    <property type="protein sequence ID" value="GBP35747.1"/>
    <property type="molecule type" value="Genomic_DNA"/>
</dbReference>
<evidence type="ECO:0000313" key="2">
    <source>
        <dbReference type="EMBL" id="GBP35747.1"/>
    </source>
</evidence>
<evidence type="ECO:0000313" key="3">
    <source>
        <dbReference type="Proteomes" id="UP000299102"/>
    </source>
</evidence>
<evidence type="ECO:0000256" key="1">
    <source>
        <dbReference type="SAM" id="MobiDB-lite"/>
    </source>
</evidence>
<accession>A0A4C1VBU8</accession>
<organism evidence="2 3">
    <name type="scientific">Eumeta variegata</name>
    <name type="common">Bagworm moth</name>
    <name type="synonym">Eumeta japonica</name>
    <dbReference type="NCBI Taxonomy" id="151549"/>
    <lineage>
        <taxon>Eukaryota</taxon>
        <taxon>Metazoa</taxon>
        <taxon>Ecdysozoa</taxon>
        <taxon>Arthropoda</taxon>
        <taxon>Hexapoda</taxon>
        <taxon>Insecta</taxon>
        <taxon>Pterygota</taxon>
        <taxon>Neoptera</taxon>
        <taxon>Endopterygota</taxon>
        <taxon>Lepidoptera</taxon>
        <taxon>Glossata</taxon>
        <taxon>Ditrysia</taxon>
        <taxon>Tineoidea</taxon>
        <taxon>Psychidae</taxon>
        <taxon>Oiketicinae</taxon>
        <taxon>Eumeta</taxon>
    </lineage>
</organism>
<dbReference type="AlphaFoldDB" id="A0A4C1VBU8"/>
<protein>
    <submittedName>
        <fullName evidence="2">Uncharacterized protein</fullName>
    </submittedName>
</protein>
<dbReference type="Proteomes" id="UP000299102">
    <property type="component" value="Unassembled WGS sequence"/>
</dbReference>
<reference evidence="2 3" key="1">
    <citation type="journal article" date="2019" name="Commun. Biol.">
        <title>The bagworm genome reveals a unique fibroin gene that provides high tensile strength.</title>
        <authorList>
            <person name="Kono N."/>
            <person name="Nakamura H."/>
            <person name="Ohtoshi R."/>
            <person name="Tomita M."/>
            <person name="Numata K."/>
            <person name="Arakawa K."/>
        </authorList>
    </citation>
    <scope>NUCLEOTIDE SEQUENCE [LARGE SCALE GENOMIC DNA]</scope>
</reference>
<keyword evidence="3" id="KW-1185">Reference proteome</keyword>
<gene>
    <name evidence="2" type="ORF">EVAR_82682_1</name>
</gene>
<comment type="caution">
    <text evidence="2">The sequence shown here is derived from an EMBL/GenBank/DDBJ whole genome shotgun (WGS) entry which is preliminary data.</text>
</comment>
<proteinExistence type="predicted"/>
<feature type="region of interest" description="Disordered" evidence="1">
    <location>
        <begin position="50"/>
        <end position="74"/>
    </location>
</feature>
<sequence>MKSSKYSRDHFPVPKEKRPFTLPAGARYLPALSRIAGAVNSRLRYKSRRIEGPHSRAFSDDKQTDARAGKHSRRRIKARYDTRPETYYRQTDEQRNDWEIKTKINFLENIDDIGVSVTDDLREGRFFTATSEDGISAERLMIEIDKKVTYQQIRTSPDIGIC</sequence>
<name>A0A4C1VBU8_EUMVA</name>
<dbReference type="OrthoDB" id="10017160at2759"/>